<proteinExistence type="predicted"/>
<organism evidence="1 2">
    <name type="scientific">Hypoxylon rubiginosum</name>
    <dbReference type="NCBI Taxonomy" id="110542"/>
    <lineage>
        <taxon>Eukaryota</taxon>
        <taxon>Fungi</taxon>
        <taxon>Dikarya</taxon>
        <taxon>Ascomycota</taxon>
        <taxon>Pezizomycotina</taxon>
        <taxon>Sordariomycetes</taxon>
        <taxon>Xylariomycetidae</taxon>
        <taxon>Xylariales</taxon>
        <taxon>Hypoxylaceae</taxon>
        <taxon>Hypoxylon</taxon>
    </lineage>
</organism>
<evidence type="ECO:0000313" key="1">
    <source>
        <dbReference type="EMBL" id="KAI4860273.1"/>
    </source>
</evidence>
<gene>
    <name evidence="1" type="ORF">F4820DRAFT_117391</name>
</gene>
<keyword evidence="2" id="KW-1185">Reference proteome</keyword>
<accession>A0ACB9YLP0</accession>
<sequence>MRNSLRRLLPVLHTLSAVFMLWKAFSVATNSPCPVHVIISESMAPAFHRGDIIILSNLDREIRVGDIPVVWFSKAPLPMVHRAIKVLWGTRDGGGGGRGDIEQLILTKGDNNELDDVALYPGGRTYVYRDEIIGVVRGYLPFLGWGTILLNEVPYLKVGLVAGLALVSAFT</sequence>
<evidence type="ECO:0000313" key="2">
    <source>
        <dbReference type="Proteomes" id="UP001497700"/>
    </source>
</evidence>
<reference evidence="1 2" key="1">
    <citation type="journal article" date="2022" name="New Phytol.">
        <title>Ecological generalism drives hyperdiversity of secondary metabolite gene clusters in xylarialean endophytes.</title>
        <authorList>
            <person name="Franco M.E.E."/>
            <person name="Wisecaver J.H."/>
            <person name="Arnold A.E."/>
            <person name="Ju Y.M."/>
            <person name="Slot J.C."/>
            <person name="Ahrendt S."/>
            <person name="Moore L.P."/>
            <person name="Eastman K.E."/>
            <person name="Scott K."/>
            <person name="Konkel Z."/>
            <person name="Mondo S.J."/>
            <person name="Kuo A."/>
            <person name="Hayes R.D."/>
            <person name="Haridas S."/>
            <person name="Andreopoulos B."/>
            <person name="Riley R."/>
            <person name="LaButti K."/>
            <person name="Pangilinan J."/>
            <person name="Lipzen A."/>
            <person name="Amirebrahimi M."/>
            <person name="Yan J."/>
            <person name="Adam C."/>
            <person name="Keymanesh K."/>
            <person name="Ng V."/>
            <person name="Louie K."/>
            <person name="Northen T."/>
            <person name="Drula E."/>
            <person name="Henrissat B."/>
            <person name="Hsieh H.M."/>
            <person name="Youens-Clark K."/>
            <person name="Lutzoni F."/>
            <person name="Miadlikowska J."/>
            <person name="Eastwood D.C."/>
            <person name="Hamelin R.C."/>
            <person name="Grigoriev I.V."/>
            <person name="U'Ren J.M."/>
        </authorList>
    </citation>
    <scope>NUCLEOTIDE SEQUENCE [LARGE SCALE GENOMIC DNA]</scope>
    <source>
        <strain evidence="1 2">CBS 119005</strain>
    </source>
</reference>
<protein>
    <submittedName>
        <fullName evidence="1">Signal peptidase I</fullName>
    </submittedName>
</protein>
<name>A0ACB9YLP0_9PEZI</name>
<dbReference type="EMBL" id="MU393592">
    <property type="protein sequence ID" value="KAI4860273.1"/>
    <property type="molecule type" value="Genomic_DNA"/>
</dbReference>
<dbReference type="Proteomes" id="UP001497700">
    <property type="component" value="Unassembled WGS sequence"/>
</dbReference>
<comment type="caution">
    <text evidence="1">The sequence shown here is derived from an EMBL/GenBank/DDBJ whole genome shotgun (WGS) entry which is preliminary data.</text>
</comment>